<gene>
    <name evidence="3" type="ORF">J2W25_006787</name>
</gene>
<comment type="caution">
    <text evidence="3">The sequence shown here is derived from an EMBL/GenBank/DDBJ whole genome shotgun (WGS) entry which is preliminary data.</text>
</comment>
<dbReference type="Proteomes" id="UP001244295">
    <property type="component" value="Unassembled WGS sequence"/>
</dbReference>
<reference evidence="3" key="1">
    <citation type="submission" date="2023-07" db="EMBL/GenBank/DDBJ databases">
        <title>Sorghum-associated microbial communities from plants grown in Nebraska, USA.</title>
        <authorList>
            <person name="Schachtman D."/>
        </authorList>
    </citation>
    <scope>NUCLEOTIDE SEQUENCE</scope>
    <source>
        <strain evidence="3">DS2795</strain>
    </source>
</reference>
<dbReference type="Pfam" id="PF07811">
    <property type="entry name" value="TadE"/>
    <property type="match status" value="1"/>
</dbReference>
<evidence type="ECO:0000313" key="4">
    <source>
        <dbReference type="Proteomes" id="UP001244295"/>
    </source>
</evidence>
<keyword evidence="1" id="KW-0812">Transmembrane</keyword>
<dbReference type="RefSeq" id="WP_307638705.1">
    <property type="nucleotide sequence ID" value="NZ_JAUSRR010000020.1"/>
</dbReference>
<sequence length="171" mass="18183">MRKRVNSLHSQRGIYALEYALVFPLVFVVLYAILSYGILFAIRLGMQNAAEEGARAALRYQSVDTAICANQLACRRVAAANTAQTGIGWLGNATVDAKVCLVDGDDGCTSVVIPSCGSSLATRCQMIVTVNYDYQANPLVPSLPGFGFLMPSRLQGRASMLMSDPVAGSGV</sequence>
<protein>
    <submittedName>
        <fullName evidence="3">Flp pilus assembly protein TadG</fullName>
    </submittedName>
</protein>
<evidence type="ECO:0000259" key="2">
    <source>
        <dbReference type="Pfam" id="PF07811"/>
    </source>
</evidence>
<proteinExistence type="predicted"/>
<organism evidence="3 4">
    <name type="scientific">Variovorax boronicumulans</name>
    <dbReference type="NCBI Taxonomy" id="436515"/>
    <lineage>
        <taxon>Bacteria</taxon>
        <taxon>Pseudomonadati</taxon>
        <taxon>Pseudomonadota</taxon>
        <taxon>Betaproteobacteria</taxon>
        <taxon>Burkholderiales</taxon>
        <taxon>Comamonadaceae</taxon>
        <taxon>Variovorax</taxon>
    </lineage>
</organism>
<dbReference type="InterPro" id="IPR012495">
    <property type="entry name" value="TadE-like_dom"/>
</dbReference>
<accession>A0AAW8E765</accession>
<feature type="domain" description="TadE-like" evidence="2">
    <location>
        <begin position="13"/>
        <end position="55"/>
    </location>
</feature>
<evidence type="ECO:0000256" key="1">
    <source>
        <dbReference type="SAM" id="Phobius"/>
    </source>
</evidence>
<keyword evidence="1" id="KW-1133">Transmembrane helix</keyword>
<keyword evidence="1" id="KW-0472">Membrane</keyword>
<evidence type="ECO:0000313" key="3">
    <source>
        <dbReference type="EMBL" id="MDP9927733.1"/>
    </source>
</evidence>
<feature type="transmembrane region" description="Helical" evidence="1">
    <location>
        <begin position="21"/>
        <end position="42"/>
    </location>
</feature>
<name>A0AAW8E765_9BURK</name>
<dbReference type="EMBL" id="JAUSRR010000020">
    <property type="protein sequence ID" value="MDP9927733.1"/>
    <property type="molecule type" value="Genomic_DNA"/>
</dbReference>
<dbReference type="AlphaFoldDB" id="A0AAW8E765"/>